<dbReference type="EMBL" id="DWXX01000025">
    <property type="protein sequence ID" value="HJB58305.1"/>
    <property type="molecule type" value="Genomic_DNA"/>
</dbReference>
<comment type="caution">
    <text evidence="2">The sequence shown here is derived from an EMBL/GenBank/DDBJ whole genome shotgun (WGS) entry which is preliminary data.</text>
</comment>
<feature type="domain" description="AB hydrolase-1" evidence="1">
    <location>
        <begin position="15"/>
        <end position="239"/>
    </location>
</feature>
<dbReference type="GO" id="GO:0016787">
    <property type="term" value="F:hydrolase activity"/>
    <property type="evidence" value="ECO:0007669"/>
    <property type="project" value="UniProtKB-KW"/>
</dbReference>
<proteinExistence type="predicted"/>
<name>A0A9D2S7G5_9FIRM</name>
<evidence type="ECO:0000313" key="3">
    <source>
        <dbReference type="Proteomes" id="UP000824211"/>
    </source>
</evidence>
<organism evidence="2 3">
    <name type="scientific">Candidatus Faecalibacterium faecipullorum</name>
    <dbReference type="NCBI Taxonomy" id="2838578"/>
    <lineage>
        <taxon>Bacteria</taxon>
        <taxon>Bacillati</taxon>
        <taxon>Bacillota</taxon>
        <taxon>Clostridia</taxon>
        <taxon>Eubacteriales</taxon>
        <taxon>Oscillospiraceae</taxon>
        <taxon>Faecalibacterium</taxon>
    </lineage>
</organism>
<reference evidence="2" key="1">
    <citation type="journal article" date="2021" name="PeerJ">
        <title>Extensive microbial diversity within the chicken gut microbiome revealed by metagenomics and culture.</title>
        <authorList>
            <person name="Gilroy R."/>
            <person name="Ravi A."/>
            <person name="Getino M."/>
            <person name="Pursley I."/>
            <person name="Horton D.L."/>
            <person name="Alikhan N.F."/>
            <person name="Baker D."/>
            <person name="Gharbi K."/>
            <person name="Hall N."/>
            <person name="Watson M."/>
            <person name="Adriaenssens E.M."/>
            <person name="Foster-Nyarko E."/>
            <person name="Jarju S."/>
            <person name="Secka A."/>
            <person name="Antonio M."/>
            <person name="Oren A."/>
            <person name="Chaudhuri R.R."/>
            <person name="La Ragione R."/>
            <person name="Hildebrand F."/>
            <person name="Pallen M.J."/>
        </authorList>
    </citation>
    <scope>NUCLEOTIDE SEQUENCE</scope>
    <source>
        <strain evidence="2">ChiHjej9B8-13557</strain>
    </source>
</reference>
<dbReference type="InterPro" id="IPR000073">
    <property type="entry name" value="AB_hydrolase_1"/>
</dbReference>
<reference evidence="2" key="2">
    <citation type="submission" date="2021-04" db="EMBL/GenBank/DDBJ databases">
        <authorList>
            <person name="Gilroy R."/>
        </authorList>
    </citation>
    <scope>NUCLEOTIDE SEQUENCE</scope>
    <source>
        <strain evidence="2">ChiHjej9B8-13557</strain>
    </source>
</reference>
<dbReference type="Gene3D" id="3.40.50.1820">
    <property type="entry name" value="alpha/beta hydrolase"/>
    <property type="match status" value="1"/>
</dbReference>
<gene>
    <name evidence="2" type="ORF">H9771_01365</name>
</gene>
<protein>
    <submittedName>
        <fullName evidence="2">Alpha/beta hydrolase</fullName>
    </submittedName>
</protein>
<dbReference type="SUPFAM" id="SSF53474">
    <property type="entry name" value="alpha/beta-Hydrolases"/>
    <property type="match status" value="1"/>
</dbReference>
<dbReference type="Pfam" id="PF12697">
    <property type="entry name" value="Abhydrolase_6"/>
    <property type="match status" value="1"/>
</dbReference>
<evidence type="ECO:0000259" key="1">
    <source>
        <dbReference type="Pfam" id="PF12697"/>
    </source>
</evidence>
<sequence length="267" mass="30095">MKIHTLGDGGRPSVMLIHGGGNAWWNYLRQARALAERYHVILPTLDGHGEEAAAPYVSTEKTADELLDYIDTHCGGRLFALGGVSLGGQIVIELLSRRADLARKAIIDGSLCIPQPGLARFCMASVRLAGRWMFSEKACRWQLAMMPRMLPAKMLYPDELQRYYLQDMPRLPMETLYAMYRTYMAYQLKPGIRQSKAQVMYWYGEKEMKCVKQSARLFQSVHPNCRIYEAKGYGHGYLSVYLPDEWLAIALPFWEEGSEGAGAEGGG</sequence>
<accession>A0A9D2S7G5</accession>
<dbReference type="Proteomes" id="UP000824211">
    <property type="component" value="Unassembled WGS sequence"/>
</dbReference>
<keyword evidence="2" id="KW-0378">Hydrolase</keyword>
<dbReference type="InterPro" id="IPR029058">
    <property type="entry name" value="AB_hydrolase_fold"/>
</dbReference>
<dbReference type="AlphaFoldDB" id="A0A9D2S7G5"/>
<evidence type="ECO:0000313" key="2">
    <source>
        <dbReference type="EMBL" id="HJB58305.1"/>
    </source>
</evidence>